<accession>A0A150L8U0</accession>
<evidence type="ECO:0000313" key="1">
    <source>
        <dbReference type="EMBL" id="KYD08741.1"/>
    </source>
</evidence>
<dbReference type="STRING" id="301148.B4135_0423"/>
<sequence>MARFFHFIDLTANIVDRVSVYDTEAALYSIHEVLQKRE</sequence>
<evidence type="ECO:0000313" key="2">
    <source>
        <dbReference type="Proteomes" id="UP000075683"/>
    </source>
</evidence>
<comment type="caution">
    <text evidence="1">The sequence shown here is derived from an EMBL/GenBank/DDBJ whole genome shotgun (WGS) entry which is preliminary data.</text>
</comment>
<dbReference type="AlphaFoldDB" id="A0A150L8U0"/>
<organism evidence="1 2">
    <name type="scientific">Caldibacillus debilis</name>
    <dbReference type="NCBI Taxonomy" id="301148"/>
    <lineage>
        <taxon>Bacteria</taxon>
        <taxon>Bacillati</taxon>
        <taxon>Bacillota</taxon>
        <taxon>Bacilli</taxon>
        <taxon>Bacillales</taxon>
        <taxon>Bacillaceae</taxon>
        <taxon>Caldibacillus</taxon>
    </lineage>
</organism>
<name>A0A150L8U0_9BACI</name>
<proteinExistence type="predicted"/>
<dbReference type="Proteomes" id="UP000075683">
    <property type="component" value="Unassembled WGS sequence"/>
</dbReference>
<dbReference type="EMBL" id="LQYT01000135">
    <property type="protein sequence ID" value="KYD08741.1"/>
    <property type="molecule type" value="Genomic_DNA"/>
</dbReference>
<gene>
    <name evidence="1" type="ORF">B4135_0423</name>
</gene>
<protein>
    <submittedName>
        <fullName evidence="1">Uncharacterized protein</fullName>
    </submittedName>
</protein>
<reference evidence="1 2" key="1">
    <citation type="submission" date="2016-01" db="EMBL/GenBank/DDBJ databases">
        <title>Draft Genome Sequences of Seven Thermophilic Sporeformers Isolated from Foods.</title>
        <authorList>
            <person name="Berendsen E.M."/>
            <person name="Wells-Bennik M.H."/>
            <person name="Krawcyk A.O."/>
            <person name="De Jong A."/>
            <person name="Holsappel S."/>
            <person name="Eijlander R.T."/>
            <person name="Kuipers O.P."/>
        </authorList>
    </citation>
    <scope>NUCLEOTIDE SEQUENCE [LARGE SCALE GENOMIC DNA]</scope>
    <source>
        <strain evidence="1 2">B4135</strain>
    </source>
</reference>